<keyword evidence="7" id="KW-0406">Ion transport</keyword>
<evidence type="ECO:0000256" key="9">
    <source>
        <dbReference type="ARBA" id="ARBA00023136"/>
    </source>
</evidence>
<evidence type="ECO:0000256" key="4">
    <source>
        <dbReference type="ARBA" id="ARBA00022452"/>
    </source>
</evidence>
<dbReference type="InterPro" id="IPR033900">
    <property type="entry name" value="Gram_neg_porin_domain"/>
</dbReference>
<dbReference type="Proteomes" id="UP000245712">
    <property type="component" value="Unassembled WGS sequence"/>
</dbReference>
<evidence type="ECO:0000313" key="13">
    <source>
        <dbReference type="Proteomes" id="UP000245712"/>
    </source>
</evidence>
<keyword evidence="4" id="KW-1134">Transmembrane beta strand</keyword>
<keyword evidence="3" id="KW-0813">Transport</keyword>
<keyword evidence="9" id="KW-0472">Membrane</keyword>
<dbReference type="PANTHER" id="PTHR34501">
    <property type="entry name" value="PROTEIN YDDL-RELATED"/>
    <property type="match status" value="1"/>
</dbReference>
<dbReference type="Pfam" id="PF13609">
    <property type="entry name" value="Porin_4"/>
    <property type="match status" value="1"/>
</dbReference>
<dbReference type="InterPro" id="IPR002299">
    <property type="entry name" value="Porin_Neis"/>
</dbReference>
<dbReference type="InterPro" id="IPR023614">
    <property type="entry name" value="Porin_dom_sf"/>
</dbReference>
<keyword evidence="8" id="KW-0626">Porin</keyword>
<protein>
    <submittedName>
        <fullName evidence="12">Porin</fullName>
    </submittedName>
</protein>
<keyword evidence="5" id="KW-0812">Transmembrane</keyword>
<accession>A0ABX5KG46</accession>
<keyword evidence="6" id="KW-0732">Signal</keyword>
<name>A0ABX5KG46_9BURK</name>
<evidence type="ECO:0000256" key="10">
    <source>
        <dbReference type="ARBA" id="ARBA00023237"/>
    </source>
</evidence>
<evidence type="ECO:0000256" key="7">
    <source>
        <dbReference type="ARBA" id="ARBA00023065"/>
    </source>
</evidence>
<dbReference type="Gene3D" id="2.40.160.10">
    <property type="entry name" value="Porin"/>
    <property type="match status" value="1"/>
</dbReference>
<dbReference type="PANTHER" id="PTHR34501:SF9">
    <property type="entry name" value="MAJOR OUTER MEMBRANE PROTEIN P.IA"/>
    <property type="match status" value="1"/>
</dbReference>
<organism evidence="12 13">
    <name type="scientific">Paraburkholderia unamae</name>
    <dbReference type="NCBI Taxonomy" id="219649"/>
    <lineage>
        <taxon>Bacteria</taxon>
        <taxon>Pseudomonadati</taxon>
        <taxon>Pseudomonadota</taxon>
        <taxon>Betaproteobacteria</taxon>
        <taxon>Burkholderiales</taxon>
        <taxon>Burkholderiaceae</taxon>
        <taxon>Paraburkholderia</taxon>
    </lineage>
</organism>
<reference evidence="12 13" key="1">
    <citation type="submission" date="2018-05" db="EMBL/GenBank/DDBJ databases">
        <title>Genomic Encyclopedia of Type Strains, Phase IV (KMG-V): Genome sequencing to study the core and pangenomes of soil and plant-associated prokaryotes.</title>
        <authorList>
            <person name="Whitman W."/>
        </authorList>
    </citation>
    <scope>NUCLEOTIDE SEQUENCE [LARGE SCALE GENOMIC DNA]</scope>
    <source>
        <strain evidence="12 13">SCZa-39</strain>
    </source>
</reference>
<keyword evidence="10" id="KW-0998">Cell outer membrane</keyword>
<dbReference type="InterPro" id="IPR050298">
    <property type="entry name" value="Gram-neg_bact_OMP"/>
</dbReference>
<evidence type="ECO:0000256" key="8">
    <source>
        <dbReference type="ARBA" id="ARBA00023114"/>
    </source>
</evidence>
<evidence type="ECO:0000256" key="2">
    <source>
        <dbReference type="ARBA" id="ARBA00011233"/>
    </source>
</evidence>
<comment type="subunit">
    <text evidence="2">Homotrimer.</text>
</comment>
<evidence type="ECO:0000313" key="12">
    <source>
        <dbReference type="EMBL" id="PVX75151.1"/>
    </source>
</evidence>
<evidence type="ECO:0000256" key="6">
    <source>
        <dbReference type="ARBA" id="ARBA00022729"/>
    </source>
</evidence>
<gene>
    <name evidence="12" type="ORF">C7402_11883</name>
</gene>
<keyword evidence="13" id="KW-1185">Reference proteome</keyword>
<dbReference type="SUPFAM" id="SSF56935">
    <property type="entry name" value="Porins"/>
    <property type="match status" value="1"/>
</dbReference>
<evidence type="ECO:0000256" key="5">
    <source>
        <dbReference type="ARBA" id="ARBA00022692"/>
    </source>
</evidence>
<sequence length="352" mass="37338">MMPTLASAQSSVTLYGIVDAGIEYVTNAQKTHHSVVQSGSGEVYGSLIGLSGSEDLGGGVKAIFKLEAGLNPNTGASLQGGRLFGRSAWVGLANDNNKIIFGRVYTPLYDVLLYLDPLLGSNVSLLTQDGGFTSRVDNGVRYTRTDGPFHENVVYSFGHDAVDAPLGTTAGAAGNSKEISASIDYTTRTAMVALVYDDIHGPLVANQYELGLFVPALSITAPTTGERAQRIAAAGRYTFKDTSLFVGYRHLRTIVGGQVQNSNLYWTGATERLSAAWFVALGVYHQQVTGIDARPTSVAFQTQYLLSKGTALYGNIGKVWNTAASNMGIDTQTQTLLGAGQLGASIGIYHMF</sequence>
<comment type="subcellular location">
    <subcellularLocation>
        <location evidence="1">Cell outer membrane</location>
        <topology evidence="1">Multi-pass membrane protein</topology>
    </subcellularLocation>
</comment>
<dbReference type="CDD" id="cd00342">
    <property type="entry name" value="gram_neg_porins"/>
    <property type="match status" value="1"/>
</dbReference>
<dbReference type="EMBL" id="QEOB01000018">
    <property type="protein sequence ID" value="PVX75151.1"/>
    <property type="molecule type" value="Genomic_DNA"/>
</dbReference>
<feature type="domain" description="Porin" evidence="11">
    <location>
        <begin position="4"/>
        <end position="321"/>
    </location>
</feature>
<evidence type="ECO:0000256" key="3">
    <source>
        <dbReference type="ARBA" id="ARBA00022448"/>
    </source>
</evidence>
<dbReference type="PRINTS" id="PR00184">
    <property type="entry name" value="NEISSPPORIN"/>
</dbReference>
<evidence type="ECO:0000259" key="11">
    <source>
        <dbReference type="Pfam" id="PF13609"/>
    </source>
</evidence>
<proteinExistence type="predicted"/>
<comment type="caution">
    <text evidence="12">The sequence shown here is derived from an EMBL/GenBank/DDBJ whole genome shotgun (WGS) entry which is preliminary data.</text>
</comment>
<evidence type="ECO:0000256" key="1">
    <source>
        <dbReference type="ARBA" id="ARBA00004571"/>
    </source>
</evidence>